<dbReference type="AlphaFoldDB" id="A0A382NF16"/>
<organism evidence="2">
    <name type="scientific">marine metagenome</name>
    <dbReference type="NCBI Taxonomy" id="408172"/>
    <lineage>
        <taxon>unclassified sequences</taxon>
        <taxon>metagenomes</taxon>
        <taxon>ecological metagenomes</taxon>
    </lineage>
</organism>
<accession>A0A382NF16</accession>
<feature type="region of interest" description="Disordered" evidence="1">
    <location>
        <begin position="1"/>
        <end position="25"/>
    </location>
</feature>
<evidence type="ECO:0000256" key="1">
    <source>
        <dbReference type="SAM" id="MobiDB-lite"/>
    </source>
</evidence>
<gene>
    <name evidence="2" type="ORF">METZ01_LOCUS312658</name>
</gene>
<feature type="non-terminal residue" evidence="2">
    <location>
        <position position="25"/>
    </location>
</feature>
<name>A0A382NF16_9ZZZZ</name>
<reference evidence="2" key="1">
    <citation type="submission" date="2018-05" db="EMBL/GenBank/DDBJ databases">
        <authorList>
            <person name="Lanie J.A."/>
            <person name="Ng W.-L."/>
            <person name="Kazmierczak K.M."/>
            <person name="Andrzejewski T.M."/>
            <person name="Davidsen T.M."/>
            <person name="Wayne K.J."/>
            <person name="Tettelin H."/>
            <person name="Glass J.I."/>
            <person name="Rusch D."/>
            <person name="Podicherti R."/>
            <person name="Tsui H.-C.T."/>
            <person name="Winkler M.E."/>
        </authorList>
    </citation>
    <scope>NUCLEOTIDE SEQUENCE</scope>
</reference>
<dbReference type="EMBL" id="UINC01100055">
    <property type="protein sequence ID" value="SVC59804.1"/>
    <property type="molecule type" value="Genomic_DNA"/>
</dbReference>
<sequence>MLSKQQVASYGPPRRTARERHTVSI</sequence>
<proteinExistence type="predicted"/>
<evidence type="ECO:0000313" key="2">
    <source>
        <dbReference type="EMBL" id="SVC59804.1"/>
    </source>
</evidence>
<protein>
    <submittedName>
        <fullName evidence="2">Uncharacterized protein</fullName>
    </submittedName>
</protein>